<evidence type="ECO:0000313" key="9">
    <source>
        <dbReference type="EMBL" id="GKX27692.1"/>
    </source>
</evidence>
<dbReference type="InterPro" id="IPR000515">
    <property type="entry name" value="MetI-like"/>
</dbReference>
<dbReference type="InterPro" id="IPR035906">
    <property type="entry name" value="MetI-like_sf"/>
</dbReference>
<keyword evidence="10" id="KW-1185">Reference proteome</keyword>
<evidence type="ECO:0000313" key="10">
    <source>
        <dbReference type="Proteomes" id="UP001144256"/>
    </source>
</evidence>
<dbReference type="GO" id="GO:0055085">
    <property type="term" value="P:transmembrane transport"/>
    <property type="evidence" value="ECO:0007669"/>
    <property type="project" value="InterPro"/>
</dbReference>
<dbReference type="CDD" id="cd06261">
    <property type="entry name" value="TM_PBP2"/>
    <property type="match status" value="1"/>
</dbReference>
<keyword evidence="3" id="KW-1003">Cell membrane</keyword>
<keyword evidence="6 7" id="KW-0472">Membrane</keyword>
<evidence type="ECO:0000256" key="5">
    <source>
        <dbReference type="ARBA" id="ARBA00022989"/>
    </source>
</evidence>
<keyword evidence="2 7" id="KW-0813">Transport</keyword>
<reference evidence="9" key="1">
    <citation type="submission" date="2022-06" db="EMBL/GenBank/DDBJ databases">
        <title>Vallitalea longa sp. nov., an anaerobic bacterium isolated from marine sediment.</title>
        <authorList>
            <person name="Hirano S."/>
            <person name="Terahara T."/>
            <person name="Mori K."/>
            <person name="Hamada M."/>
            <person name="Matsumoto R."/>
            <person name="Kobayashi T."/>
        </authorList>
    </citation>
    <scope>NUCLEOTIDE SEQUENCE</scope>
    <source>
        <strain evidence="9">SH18-1</strain>
    </source>
</reference>
<feature type="domain" description="ABC transmembrane type-1" evidence="8">
    <location>
        <begin position="82"/>
        <end position="297"/>
    </location>
</feature>
<feature type="transmembrane region" description="Helical" evidence="7">
    <location>
        <begin position="281"/>
        <end position="298"/>
    </location>
</feature>
<feature type="transmembrane region" description="Helical" evidence="7">
    <location>
        <begin position="119"/>
        <end position="136"/>
    </location>
</feature>
<name>A0A9W6DDV5_9FIRM</name>
<dbReference type="RefSeq" id="WP_281811240.1">
    <property type="nucleotide sequence ID" value="NZ_BRLB01000001.1"/>
</dbReference>
<organism evidence="9 10">
    <name type="scientific">Vallitalea longa</name>
    <dbReference type="NCBI Taxonomy" id="2936439"/>
    <lineage>
        <taxon>Bacteria</taxon>
        <taxon>Bacillati</taxon>
        <taxon>Bacillota</taxon>
        <taxon>Clostridia</taxon>
        <taxon>Lachnospirales</taxon>
        <taxon>Vallitaleaceae</taxon>
        <taxon>Vallitalea</taxon>
    </lineage>
</organism>
<evidence type="ECO:0000256" key="3">
    <source>
        <dbReference type="ARBA" id="ARBA00022475"/>
    </source>
</evidence>
<evidence type="ECO:0000259" key="8">
    <source>
        <dbReference type="PROSITE" id="PS50928"/>
    </source>
</evidence>
<dbReference type="Pfam" id="PF00528">
    <property type="entry name" value="BPD_transp_1"/>
    <property type="match status" value="1"/>
</dbReference>
<dbReference type="Gene3D" id="1.10.3720.10">
    <property type="entry name" value="MetI-like"/>
    <property type="match status" value="1"/>
</dbReference>
<evidence type="ECO:0000256" key="6">
    <source>
        <dbReference type="ARBA" id="ARBA00023136"/>
    </source>
</evidence>
<proteinExistence type="inferred from homology"/>
<feature type="transmembrane region" description="Helical" evidence="7">
    <location>
        <begin position="216"/>
        <end position="237"/>
    </location>
</feature>
<keyword evidence="5 7" id="KW-1133">Transmembrane helix</keyword>
<accession>A0A9W6DDV5</accession>
<sequence>MFKKKFTKKMVRENIVAYTFLLPGLLLFLTVGLYSVIFSIRMSFYNWSGVDFSTARFEGLNNFKNILFGRNPQQTIDFRNAIFNNFKIAFFSIIVILPLALIIAVMIQRTKKGGGVLRTIYFIPMVASGAAIYYAWQGLYASDGVLNSFLSKIGLDFFVVRDGILGNPKTALIGVIIVVIWTSLPSTMILYYAGLSNISESIYEAANIDGASKFTVMWKITWPLLKPMTVVALINALNASFQMFDNIFILTGGGPAKSTDVSGTLLYTTAFRDSQYGNASAMGWTVFILTLILSLISLKRMKTDY</sequence>
<evidence type="ECO:0000256" key="7">
    <source>
        <dbReference type="RuleBase" id="RU363032"/>
    </source>
</evidence>
<feature type="transmembrane region" description="Helical" evidence="7">
    <location>
        <begin position="88"/>
        <end position="107"/>
    </location>
</feature>
<evidence type="ECO:0000256" key="2">
    <source>
        <dbReference type="ARBA" id="ARBA00022448"/>
    </source>
</evidence>
<dbReference type="InterPro" id="IPR051393">
    <property type="entry name" value="ABC_transporter_permease"/>
</dbReference>
<dbReference type="PANTHER" id="PTHR30193">
    <property type="entry name" value="ABC TRANSPORTER PERMEASE PROTEIN"/>
    <property type="match status" value="1"/>
</dbReference>
<protein>
    <submittedName>
        <fullName evidence="9">Sugar ABC transporter permease</fullName>
    </submittedName>
</protein>
<dbReference type="EMBL" id="BRLB01000001">
    <property type="protein sequence ID" value="GKX27692.1"/>
    <property type="molecule type" value="Genomic_DNA"/>
</dbReference>
<dbReference type="PANTHER" id="PTHR30193:SF37">
    <property type="entry name" value="INNER MEMBRANE ABC TRANSPORTER PERMEASE PROTEIN YCJO"/>
    <property type="match status" value="1"/>
</dbReference>
<comment type="caution">
    <text evidence="9">The sequence shown here is derived from an EMBL/GenBank/DDBJ whole genome shotgun (WGS) entry which is preliminary data.</text>
</comment>
<feature type="transmembrane region" description="Helical" evidence="7">
    <location>
        <begin position="20"/>
        <end position="40"/>
    </location>
</feature>
<comment type="subcellular location">
    <subcellularLocation>
        <location evidence="1 7">Cell membrane</location>
        <topology evidence="1 7">Multi-pass membrane protein</topology>
    </subcellularLocation>
</comment>
<feature type="transmembrane region" description="Helical" evidence="7">
    <location>
        <begin position="171"/>
        <end position="195"/>
    </location>
</feature>
<dbReference type="GO" id="GO:0005886">
    <property type="term" value="C:plasma membrane"/>
    <property type="evidence" value="ECO:0007669"/>
    <property type="project" value="UniProtKB-SubCell"/>
</dbReference>
<comment type="similarity">
    <text evidence="7">Belongs to the binding-protein-dependent transport system permease family.</text>
</comment>
<evidence type="ECO:0000256" key="1">
    <source>
        <dbReference type="ARBA" id="ARBA00004651"/>
    </source>
</evidence>
<gene>
    <name evidence="9" type="ORF">SH1V18_01720</name>
</gene>
<keyword evidence="4 7" id="KW-0812">Transmembrane</keyword>
<dbReference type="AlphaFoldDB" id="A0A9W6DDV5"/>
<dbReference type="Proteomes" id="UP001144256">
    <property type="component" value="Unassembled WGS sequence"/>
</dbReference>
<dbReference type="PROSITE" id="PS50928">
    <property type="entry name" value="ABC_TM1"/>
    <property type="match status" value="1"/>
</dbReference>
<evidence type="ECO:0000256" key="4">
    <source>
        <dbReference type="ARBA" id="ARBA00022692"/>
    </source>
</evidence>
<dbReference type="SUPFAM" id="SSF161098">
    <property type="entry name" value="MetI-like"/>
    <property type="match status" value="1"/>
</dbReference>